<feature type="domain" description="Sulfatase-modifying factor enzyme-like" evidence="1">
    <location>
        <begin position="44"/>
        <end position="282"/>
    </location>
</feature>
<accession>A0A450SLV4</accession>
<dbReference type="PANTHER" id="PTHR23150:SF35">
    <property type="entry name" value="BLL6746 PROTEIN"/>
    <property type="match status" value="1"/>
</dbReference>
<proteinExistence type="predicted"/>
<dbReference type="InterPro" id="IPR005532">
    <property type="entry name" value="SUMF_dom"/>
</dbReference>
<sequence>MPSPENPKIPEDRCGTATVAVMSSPISPPGKVFRDHLRDGSPGPLMIVIPAGEFLMGSPEDEPNHHPDESPQHQVEILKNFALGVTTVTFEDYDRFAMDTGRRFPSDHGWGRGKQPVIFVSWMDAMAYVAWLSRQTGEKYRLPSEAEWEYAARAGTTTPFATGHCIRTEQANYDGGVDYAGCGANTGLYRGKTLPVGSLQANPWGLHEMHGNIFEWTADCWHTNYHGAPNDGSAWGTNNGEDCLHMVRGGSWFNVPGYLRSAFRFWFYADITNNNLGFRLAKDFLS</sequence>
<dbReference type="AlphaFoldDB" id="A0A450SLV4"/>
<dbReference type="PANTHER" id="PTHR23150">
    <property type="entry name" value="SULFATASE MODIFYING FACTOR 1, 2"/>
    <property type="match status" value="1"/>
</dbReference>
<organism evidence="2">
    <name type="scientific">Candidatus Kentrum sp. FW</name>
    <dbReference type="NCBI Taxonomy" id="2126338"/>
    <lineage>
        <taxon>Bacteria</taxon>
        <taxon>Pseudomonadati</taxon>
        <taxon>Pseudomonadota</taxon>
        <taxon>Gammaproteobacteria</taxon>
        <taxon>Candidatus Kentrum</taxon>
    </lineage>
</organism>
<dbReference type="EMBL" id="CAADFD010000019">
    <property type="protein sequence ID" value="VFJ54639.1"/>
    <property type="molecule type" value="Genomic_DNA"/>
</dbReference>
<dbReference type="GO" id="GO:0120147">
    <property type="term" value="F:formylglycine-generating oxidase activity"/>
    <property type="evidence" value="ECO:0007669"/>
    <property type="project" value="TreeGrafter"/>
</dbReference>
<gene>
    <name evidence="2" type="ORF">BECKFW1821B_GA0114236_101937</name>
</gene>
<evidence type="ECO:0000259" key="1">
    <source>
        <dbReference type="Pfam" id="PF03781"/>
    </source>
</evidence>
<dbReference type="Gene3D" id="3.90.1580.10">
    <property type="entry name" value="paralog of FGE (formylglycine-generating enzyme)"/>
    <property type="match status" value="1"/>
</dbReference>
<dbReference type="InterPro" id="IPR042095">
    <property type="entry name" value="SUMF_sf"/>
</dbReference>
<reference evidence="2" key="1">
    <citation type="submission" date="2019-02" db="EMBL/GenBank/DDBJ databases">
        <authorList>
            <person name="Gruber-Vodicka R. H."/>
            <person name="Seah K. B. B."/>
        </authorList>
    </citation>
    <scope>NUCLEOTIDE SEQUENCE</scope>
    <source>
        <strain evidence="2">BECK_BZ106</strain>
    </source>
</reference>
<dbReference type="InterPro" id="IPR016187">
    <property type="entry name" value="CTDL_fold"/>
</dbReference>
<evidence type="ECO:0000313" key="2">
    <source>
        <dbReference type="EMBL" id="VFJ54639.1"/>
    </source>
</evidence>
<dbReference type="Pfam" id="PF03781">
    <property type="entry name" value="FGE-sulfatase"/>
    <property type="match status" value="1"/>
</dbReference>
<dbReference type="InterPro" id="IPR051043">
    <property type="entry name" value="Sulfatase_Mod_Factor_Kinase"/>
</dbReference>
<name>A0A450SLV4_9GAMM</name>
<protein>
    <submittedName>
        <fullName evidence="2">Formylglycine-generating enzyme, required for sulfatase activity, contains SUMF1/FGE domain</fullName>
    </submittedName>
</protein>
<dbReference type="SUPFAM" id="SSF56436">
    <property type="entry name" value="C-type lectin-like"/>
    <property type="match status" value="1"/>
</dbReference>